<evidence type="ECO:0000313" key="8">
    <source>
        <dbReference type="Proteomes" id="UP000473531"/>
    </source>
</evidence>
<evidence type="ECO:0000256" key="2">
    <source>
        <dbReference type="ARBA" id="ARBA00022692"/>
    </source>
</evidence>
<accession>A0A6L7GKY9</accession>
<protein>
    <submittedName>
        <fullName evidence="7">ABC transporter permease</fullName>
    </submittedName>
</protein>
<proteinExistence type="predicted"/>
<feature type="transmembrane region" description="Helical" evidence="5">
    <location>
        <begin position="201"/>
        <end position="222"/>
    </location>
</feature>
<comment type="subcellular location">
    <subcellularLocation>
        <location evidence="1">Membrane</location>
        <topology evidence="1">Multi-pass membrane protein</topology>
    </subcellularLocation>
</comment>
<feature type="transmembrane region" description="Helical" evidence="5">
    <location>
        <begin position="288"/>
        <end position="316"/>
    </location>
</feature>
<comment type="caution">
    <text evidence="7">The sequence shown here is derived from an EMBL/GenBank/DDBJ whole genome shotgun (WGS) entry which is preliminary data.</text>
</comment>
<evidence type="ECO:0000256" key="1">
    <source>
        <dbReference type="ARBA" id="ARBA00004141"/>
    </source>
</evidence>
<feature type="transmembrane region" description="Helical" evidence="5">
    <location>
        <begin position="234"/>
        <end position="253"/>
    </location>
</feature>
<evidence type="ECO:0000256" key="4">
    <source>
        <dbReference type="ARBA" id="ARBA00023136"/>
    </source>
</evidence>
<dbReference type="Pfam" id="PF12698">
    <property type="entry name" value="ABC2_membrane_3"/>
    <property type="match status" value="1"/>
</dbReference>
<evidence type="ECO:0000256" key="5">
    <source>
        <dbReference type="SAM" id="Phobius"/>
    </source>
</evidence>
<keyword evidence="2 5" id="KW-0812">Transmembrane</keyword>
<dbReference type="EMBL" id="WTYU01000002">
    <property type="protein sequence ID" value="MXP15341.1"/>
    <property type="molecule type" value="Genomic_DNA"/>
</dbReference>
<dbReference type="OrthoDB" id="7388589at2"/>
<feature type="domain" description="ABC-2 type transporter transmembrane" evidence="6">
    <location>
        <begin position="38"/>
        <end position="392"/>
    </location>
</feature>
<evidence type="ECO:0000259" key="6">
    <source>
        <dbReference type="Pfam" id="PF12698"/>
    </source>
</evidence>
<dbReference type="GO" id="GO:0016020">
    <property type="term" value="C:membrane"/>
    <property type="evidence" value="ECO:0007669"/>
    <property type="project" value="UniProtKB-SubCell"/>
</dbReference>
<evidence type="ECO:0000313" key="7">
    <source>
        <dbReference type="EMBL" id="MXP15341.1"/>
    </source>
</evidence>
<evidence type="ECO:0000256" key="3">
    <source>
        <dbReference type="ARBA" id="ARBA00022989"/>
    </source>
</evidence>
<name>A0A6L7GKY9_9SPHN</name>
<dbReference type="RefSeq" id="WP_160601878.1">
    <property type="nucleotide sequence ID" value="NZ_WTYU01000002.1"/>
</dbReference>
<dbReference type="AlphaFoldDB" id="A0A6L7GKY9"/>
<gene>
    <name evidence="7" type="ORF">GRI44_11335</name>
</gene>
<feature type="transmembrane region" description="Helical" evidence="5">
    <location>
        <begin position="380"/>
        <end position="405"/>
    </location>
</feature>
<keyword evidence="3 5" id="KW-1133">Transmembrane helix</keyword>
<dbReference type="InterPro" id="IPR013525">
    <property type="entry name" value="ABC2_TM"/>
</dbReference>
<organism evidence="7 8">
    <name type="scientific">Allopontixanthobacter confluentis</name>
    <dbReference type="NCBI Taxonomy" id="1849021"/>
    <lineage>
        <taxon>Bacteria</taxon>
        <taxon>Pseudomonadati</taxon>
        <taxon>Pseudomonadota</taxon>
        <taxon>Alphaproteobacteria</taxon>
        <taxon>Sphingomonadales</taxon>
        <taxon>Erythrobacteraceae</taxon>
        <taxon>Allopontixanthobacter</taxon>
    </lineage>
</organism>
<feature type="transmembrane region" description="Helical" evidence="5">
    <location>
        <begin position="260"/>
        <end position="282"/>
    </location>
</feature>
<reference evidence="7 8" key="1">
    <citation type="submission" date="2019-12" db="EMBL/GenBank/DDBJ databases">
        <title>Genomic-based taxomic classification of the family Erythrobacteraceae.</title>
        <authorList>
            <person name="Xu L."/>
        </authorList>
    </citation>
    <scope>NUCLEOTIDE SEQUENCE [LARGE SCALE GENOMIC DNA]</scope>
    <source>
        <strain evidence="7 8">KCTC 52259</strain>
    </source>
</reference>
<feature type="transmembrane region" description="Helical" evidence="5">
    <location>
        <begin position="39"/>
        <end position="60"/>
    </location>
</feature>
<dbReference type="GO" id="GO:0140359">
    <property type="term" value="F:ABC-type transporter activity"/>
    <property type="evidence" value="ECO:0007669"/>
    <property type="project" value="InterPro"/>
</dbReference>
<keyword evidence="8" id="KW-1185">Reference proteome</keyword>
<sequence length="430" mass="44536">MNARENGNSGPIENARLSLWQAAYIIARRDFQAVLFSKAFLFFLLGPIFFLGISGGAGMLGAKAAERSQDPTMAVALDASESAAFVAAHGQLEQLTRMPEIFVPATSGLSADAGTDAGTGAGSGAKMDPQALLEDADRNVAAVLTGSLAAPRLIGPDERIESWKGPVALIAATARGDTGSYPAVSLEPTASSVASKRSSNAAIATGSLTLLFLLTMLLAGMVLSNLVEEKGNKIIEVLAAAIPMDAVFLGKLFAMLAISFVGIAVWGGLGGAVLALGAGAIGPLPEPAVGWPVFCALFLVYFAMAYLLIGSIFLAIGSLAPTVRDVQTLSMPATILQLAVFFLATFAVNDIGSPIETLAVIFPLSSPYAMLGRAAQQAALWPHVLAIGYQVLATGILVKMGAALFRSRVMKSGPQGVKSGRKWWSRKPAA</sequence>
<feature type="transmembrane region" description="Helical" evidence="5">
    <location>
        <begin position="328"/>
        <end position="348"/>
    </location>
</feature>
<keyword evidence="4 5" id="KW-0472">Membrane</keyword>
<dbReference type="Proteomes" id="UP000473531">
    <property type="component" value="Unassembled WGS sequence"/>
</dbReference>